<name>A0A507FPP8_9FUNG</name>
<feature type="compositionally biased region" description="Low complexity" evidence="1">
    <location>
        <begin position="27"/>
        <end position="43"/>
    </location>
</feature>
<dbReference type="EMBL" id="QEAP01000024">
    <property type="protein sequence ID" value="TPX77306.1"/>
    <property type="molecule type" value="Genomic_DNA"/>
</dbReference>
<dbReference type="InterPro" id="IPR018814">
    <property type="entry name" value="DUF5427"/>
</dbReference>
<organism evidence="2 3">
    <name type="scientific">Chytriomyces confervae</name>
    <dbReference type="NCBI Taxonomy" id="246404"/>
    <lineage>
        <taxon>Eukaryota</taxon>
        <taxon>Fungi</taxon>
        <taxon>Fungi incertae sedis</taxon>
        <taxon>Chytridiomycota</taxon>
        <taxon>Chytridiomycota incertae sedis</taxon>
        <taxon>Chytridiomycetes</taxon>
        <taxon>Chytridiales</taxon>
        <taxon>Chytriomycetaceae</taxon>
        <taxon>Chytriomyces</taxon>
    </lineage>
</organism>
<sequence length="475" mass="49097">MATDSEDVMKFLDGLDDMVAAKGPTQTNAPPTTAATPATNANTSANSNAAVLSFLDELTETKSVAAAVPAKDNASAQAQTQSGAPADSGIIEKIVEPHPHAGGVSDAAGSGSGWGWAGSLWSTAQATASKVGSTAVSSLKMAEAMVEETLTSDTVKGIVQDVSTSVSGVVNKDTVGKLTKDFSTFTTNTVTTLGDIIAPPIEPSSYRGANSSISHLLFSDASGNGTSNLPPISSTITIWLCAELQEEEVAAQQQHQESSENQDNLMVPQSPADIIHDFVQATANSLWLHGGGIIPGGSGRAICSRVVVNSVTDPSPRGARGVQEAVKVVETTVGRLSKLADINDAETAEQTSSSPTASSPPPPNVTLFLVIQPYTTLIPSPIPGTAGSATALHKHYLTTLLNPKTKAPGLDVVSAVSQSVRADKGGKMFAGKEMGPQLKKLMDKWSEEQVMRVVEVAVNDVLEEFSLRAKGVAAL</sequence>
<dbReference type="PANTHER" id="PTHR28265:SF1">
    <property type="entry name" value="MAINTENANCE OF TELOMERE CAPPING PROTEIN 1"/>
    <property type="match status" value="1"/>
</dbReference>
<gene>
    <name evidence="2" type="ORF">CcCBS67573_g01423</name>
</gene>
<evidence type="ECO:0000313" key="2">
    <source>
        <dbReference type="EMBL" id="TPX77306.1"/>
    </source>
</evidence>
<dbReference type="OrthoDB" id="2134339at2759"/>
<dbReference type="Pfam" id="PF10310">
    <property type="entry name" value="DUF5427"/>
    <property type="match status" value="1"/>
</dbReference>
<feature type="region of interest" description="Disordered" evidence="1">
    <location>
        <begin position="21"/>
        <end position="43"/>
    </location>
</feature>
<feature type="region of interest" description="Disordered" evidence="1">
    <location>
        <begin position="340"/>
        <end position="363"/>
    </location>
</feature>
<keyword evidence="3" id="KW-1185">Reference proteome</keyword>
<evidence type="ECO:0000256" key="1">
    <source>
        <dbReference type="SAM" id="MobiDB-lite"/>
    </source>
</evidence>
<proteinExistence type="predicted"/>
<dbReference type="AlphaFoldDB" id="A0A507FPP8"/>
<comment type="caution">
    <text evidence="2">The sequence shown here is derived from an EMBL/GenBank/DDBJ whole genome shotgun (WGS) entry which is preliminary data.</text>
</comment>
<dbReference type="PANTHER" id="PTHR28265">
    <property type="entry name" value="MAINTENANCE OF TELOMERE CAPPING PROTEIN 1"/>
    <property type="match status" value="1"/>
</dbReference>
<evidence type="ECO:0000313" key="3">
    <source>
        <dbReference type="Proteomes" id="UP000320333"/>
    </source>
</evidence>
<dbReference type="Proteomes" id="UP000320333">
    <property type="component" value="Unassembled WGS sequence"/>
</dbReference>
<protein>
    <submittedName>
        <fullName evidence="2">Uncharacterized protein</fullName>
    </submittedName>
</protein>
<accession>A0A507FPP8</accession>
<reference evidence="2 3" key="1">
    <citation type="journal article" date="2019" name="Sci. Rep.">
        <title>Comparative genomics of chytrid fungi reveal insights into the obligate biotrophic and pathogenic lifestyle of Synchytrium endobioticum.</title>
        <authorList>
            <person name="van de Vossenberg B.T.L.H."/>
            <person name="Warris S."/>
            <person name="Nguyen H.D.T."/>
            <person name="van Gent-Pelzer M.P.E."/>
            <person name="Joly D.L."/>
            <person name="van de Geest H.C."/>
            <person name="Bonants P.J.M."/>
            <person name="Smith D.S."/>
            <person name="Levesque C.A."/>
            <person name="van der Lee T.A.J."/>
        </authorList>
    </citation>
    <scope>NUCLEOTIDE SEQUENCE [LARGE SCALE GENOMIC DNA]</scope>
    <source>
        <strain evidence="2 3">CBS 675.73</strain>
    </source>
</reference>